<keyword evidence="4 8" id="KW-0560">Oxidoreductase</keyword>
<dbReference type="InterPro" id="IPR022675">
    <property type="entry name" value="G6P_DH_C"/>
</dbReference>
<evidence type="ECO:0000256" key="2">
    <source>
        <dbReference type="ARBA" id="ARBA00022526"/>
    </source>
</evidence>
<organism evidence="8 9">
    <name type="scientific">Cryobacterium glucosi</name>
    <dbReference type="NCBI Taxonomy" id="1259175"/>
    <lineage>
        <taxon>Bacteria</taxon>
        <taxon>Bacillati</taxon>
        <taxon>Actinomycetota</taxon>
        <taxon>Actinomycetes</taxon>
        <taxon>Micrococcales</taxon>
        <taxon>Microbacteriaceae</taxon>
        <taxon>Cryobacterium</taxon>
    </lineage>
</organism>
<dbReference type="InterPro" id="IPR036291">
    <property type="entry name" value="NAD(P)-bd_dom_sf"/>
</dbReference>
<evidence type="ECO:0000256" key="5">
    <source>
        <dbReference type="ARBA" id="ARBA00023277"/>
    </source>
</evidence>
<dbReference type="GO" id="GO:0004345">
    <property type="term" value="F:glucose-6-phosphate dehydrogenase activity"/>
    <property type="evidence" value="ECO:0007669"/>
    <property type="project" value="UniProtKB-EC"/>
</dbReference>
<dbReference type="InterPro" id="IPR001282">
    <property type="entry name" value="G6P_DH"/>
</dbReference>
<protein>
    <submittedName>
        <fullName evidence="8">Glucose-6-phosphate dehydrogenase</fullName>
        <ecNumber evidence="8">1.1.1.49</ecNumber>
    </submittedName>
</protein>
<dbReference type="PIRSF" id="PIRSF000110">
    <property type="entry name" value="G6PD"/>
    <property type="match status" value="1"/>
</dbReference>
<evidence type="ECO:0000259" key="7">
    <source>
        <dbReference type="Pfam" id="PF02781"/>
    </source>
</evidence>
<reference evidence="8 9" key="1">
    <citation type="submission" date="2019-03" db="EMBL/GenBank/DDBJ databases">
        <title>Genomics of glacier-inhabiting Cryobacterium strains.</title>
        <authorList>
            <person name="Liu Q."/>
            <person name="Xin Y.-H."/>
        </authorList>
    </citation>
    <scope>NUCLEOTIDE SEQUENCE [LARGE SCALE GENOMIC DNA]</scope>
    <source>
        <strain evidence="8 9">MDB1-5</strain>
    </source>
</reference>
<sequence length="455" mass="49642">MADRIGTLVIFGAGGDLSKRLLLPGLGQLLSSSRGYDLRLIGVGSDPMTSAQWRSRVVESFAAGGSESARSARVANNSIYLQADVTKPADLARVLAAATGTPALYFALPPNVTILSIAALGKVRLPKNTVLGMEKPFGTDLRSAQALNRRLVRLLPENHIHRVDHFLGKSTVLNLLGLRFTNRLFEQVWSAEHIERVDIVFDETLGLEGRAGYYDKAGALVDMIQSHLLLVMALTAMEPPSSLDADDLRGSMAQVLRATRAWKGDPVASSRRARYTAGTIDGRRLPAYVKETGVTPELDTETLAEVTVGIENWRWAGVPFRLRSGKAMADRRQQIVVTFKDVPHRPYGFTGNPGPARLTISLTPDSIDLDLNINGEDDPFALDRVNLQVQFAQGELGPYGEVLHGILSDEPTLSVRADAVEECWRIVTPILSAWRKSSVPLDNYRAGSAGPTTWR</sequence>
<keyword evidence="3" id="KW-0521">NADP</keyword>
<dbReference type="PANTHER" id="PTHR23429">
    <property type="entry name" value="GLUCOSE-6-PHOSPHATE 1-DEHYDROGENASE G6PD"/>
    <property type="match status" value="1"/>
</dbReference>
<dbReference type="InterPro" id="IPR022674">
    <property type="entry name" value="G6P_DH_NAD-bd"/>
</dbReference>
<evidence type="ECO:0000313" key="9">
    <source>
        <dbReference type="Proteomes" id="UP000297604"/>
    </source>
</evidence>
<keyword evidence="9" id="KW-1185">Reference proteome</keyword>
<keyword evidence="5" id="KW-0119">Carbohydrate metabolism</keyword>
<dbReference type="Pfam" id="PF02781">
    <property type="entry name" value="G6PD_C"/>
    <property type="match status" value="1"/>
</dbReference>
<dbReference type="EMBL" id="SOFS01000012">
    <property type="protein sequence ID" value="TFC22790.1"/>
    <property type="molecule type" value="Genomic_DNA"/>
</dbReference>
<feature type="domain" description="Glucose-6-phosphate dehydrogenase C-terminal" evidence="7">
    <location>
        <begin position="178"/>
        <end position="453"/>
    </location>
</feature>
<dbReference type="PRINTS" id="PR00079">
    <property type="entry name" value="G6PDHDRGNASE"/>
</dbReference>
<comment type="pathway">
    <text evidence="1">Carbohydrate degradation; pentose phosphate pathway; D-ribulose 5-phosphate from D-glucose 6-phosphate (oxidative stage): step 1/3.</text>
</comment>
<dbReference type="Proteomes" id="UP000297604">
    <property type="component" value="Unassembled WGS sequence"/>
</dbReference>
<keyword evidence="2" id="KW-0313">Glucose metabolism</keyword>
<dbReference type="PANTHER" id="PTHR23429:SF0">
    <property type="entry name" value="GLUCOSE-6-PHOSPHATE 1-DEHYDROGENASE"/>
    <property type="match status" value="1"/>
</dbReference>
<dbReference type="Gene3D" id="3.30.360.10">
    <property type="entry name" value="Dihydrodipicolinate Reductase, domain 2"/>
    <property type="match status" value="1"/>
</dbReference>
<evidence type="ECO:0000259" key="6">
    <source>
        <dbReference type="Pfam" id="PF00479"/>
    </source>
</evidence>
<dbReference type="SUPFAM" id="SSF55347">
    <property type="entry name" value="Glyceraldehyde-3-phosphate dehydrogenase-like, C-terminal domain"/>
    <property type="match status" value="1"/>
</dbReference>
<dbReference type="Pfam" id="PF00479">
    <property type="entry name" value="G6PD_N"/>
    <property type="match status" value="1"/>
</dbReference>
<dbReference type="EC" id="1.1.1.49" evidence="8"/>
<dbReference type="NCBIfam" id="NF009492">
    <property type="entry name" value="PRK12853.1-3"/>
    <property type="match status" value="1"/>
</dbReference>
<feature type="domain" description="Glucose-6-phosphate dehydrogenase NAD-binding" evidence="6">
    <location>
        <begin position="9"/>
        <end position="174"/>
    </location>
</feature>
<dbReference type="SUPFAM" id="SSF51735">
    <property type="entry name" value="NAD(P)-binding Rossmann-fold domains"/>
    <property type="match status" value="1"/>
</dbReference>
<evidence type="ECO:0000256" key="1">
    <source>
        <dbReference type="ARBA" id="ARBA00004937"/>
    </source>
</evidence>
<proteinExistence type="predicted"/>
<dbReference type="Gene3D" id="3.40.50.720">
    <property type="entry name" value="NAD(P)-binding Rossmann-like Domain"/>
    <property type="match status" value="1"/>
</dbReference>
<evidence type="ECO:0000313" key="8">
    <source>
        <dbReference type="EMBL" id="TFC22790.1"/>
    </source>
</evidence>
<accession>A0ABY2IUL4</accession>
<evidence type="ECO:0000256" key="4">
    <source>
        <dbReference type="ARBA" id="ARBA00023002"/>
    </source>
</evidence>
<gene>
    <name evidence="8" type="ORF">E3O46_03830</name>
</gene>
<dbReference type="RefSeq" id="WP_134561214.1">
    <property type="nucleotide sequence ID" value="NZ_SOFS01000012.1"/>
</dbReference>
<name>A0ABY2IUL4_9MICO</name>
<comment type="caution">
    <text evidence="8">The sequence shown here is derived from an EMBL/GenBank/DDBJ whole genome shotgun (WGS) entry which is preliminary data.</text>
</comment>
<evidence type="ECO:0000256" key="3">
    <source>
        <dbReference type="ARBA" id="ARBA00022857"/>
    </source>
</evidence>